<feature type="transmembrane region" description="Helical" evidence="8">
    <location>
        <begin position="88"/>
        <end position="107"/>
    </location>
</feature>
<proteinExistence type="inferred from homology"/>
<evidence type="ECO:0000256" key="5">
    <source>
        <dbReference type="ARBA" id="ARBA00022989"/>
    </source>
</evidence>
<evidence type="ECO:0000256" key="7">
    <source>
        <dbReference type="SAM" id="MobiDB-lite"/>
    </source>
</evidence>
<feature type="transmembrane region" description="Helical" evidence="8">
    <location>
        <begin position="47"/>
        <end position="68"/>
    </location>
</feature>
<feature type="transmembrane region" description="Helical" evidence="8">
    <location>
        <begin position="119"/>
        <end position="139"/>
    </location>
</feature>
<evidence type="ECO:0000313" key="9">
    <source>
        <dbReference type="EMBL" id="RIB23648.1"/>
    </source>
</evidence>
<evidence type="ECO:0000313" key="10">
    <source>
        <dbReference type="Proteomes" id="UP000266673"/>
    </source>
</evidence>
<gene>
    <name evidence="9" type="ORF">C2G38_2170656</name>
</gene>
<dbReference type="PANTHER" id="PTHR10332">
    <property type="entry name" value="EQUILIBRATIVE NUCLEOSIDE TRANSPORTER"/>
    <property type="match status" value="1"/>
</dbReference>
<evidence type="ECO:0000256" key="8">
    <source>
        <dbReference type="SAM" id="Phobius"/>
    </source>
</evidence>
<keyword evidence="10" id="KW-1185">Reference proteome</keyword>
<keyword evidence="3" id="KW-0813">Transport</keyword>
<evidence type="ECO:0000256" key="6">
    <source>
        <dbReference type="ARBA" id="ARBA00023136"/>
    </source>
</evidence>
<feature type="transmembrane region" description="Helical" evidence="8">
    <location>
        <begin position="145"/>
        <end position="171"/>
    </location>
</feature>
<comment type="caution">
    <text evidence="9">The sequence shown here is derived from an EMBL/GenBank/DDBJ whole genome shotgun (WGS) entry which is preliminary data.</text>
</comment>
<feature type="transmembrane region" description="Helical" evidence="8">
    <location>
        <begin position="183"/>
        <end position="204"/>
    </location>
</feature>
<dbReference type="SUPFAM" id="SSF103473">
    <property type="entry name" value="MFS general substrate transporter"/>
    <property type="match status" value="1"/>
</dbReference>
<protein>
    <submittedName>
        <fullName evidence="9">Nucleoside transporter-domain-containing protein</fullName>
    </submittedName>
</protein>
<evidence type="ECO:0000256" key="4">
    <source>
        <dbReference type="ARBA" id="ARBA00022692"/>
    </source>
</evidence>
<dbReference type="EMBL" id="QKWP01000250">
    <property type="protein sequence ID" value="RIB23648.1"/>
    <property type="molecule type" value="Genomic_DNA"/>
</dbReference>
<dbReference type="GO" id="GO:0005886">
    <property type="term" value="C:plasma membrane"/>
    <property type="evidence" value="ECO:0007669"/>
    <property type="project" value="TreeGrafter"/>
</dbReference>
<feature type="transmembrane region" description="Helical" evidence="8">
    <location>
        <begin position="216"/>
        <end position="240"/>
    </location>
</feature>
<evidence type="ECO:0000256" key="2">
    <source>
        <dbReference type="ARBA" id="ARBA00007965"/>
    </source>
</evidence>
<dbReference type="GO" id="GO:0015205">
    <property type="term" value="F:nucleobase transmembrane transporter activity"/>
    <property type="evidence" value="ECO:0007669"/>
    <property type="project" value="TreeGrafter"/>
</dbReference>
<feature type="transmembrane region" description="Helical" evidence="8">
    <location>
        <begin position="318"/>
        <end position="338"/>
    </location>
</feature>
<dbReference type="AlphaFoldDB" id="A0A397VP29"/>
<dbReference type="Proteomes" id="UP000266673">
    <property type="component" value="Unassembled WGS sequence"/>
</dbReference>
<dbReference type="OrthoDB" id="10261753at2759"/>
<evidence type="ECO:0000256" key="1">
    <source>
        <dbReference type="ARBA" id="ARBA00004141"/>
    </source>
</evidence>
<dbReference type="Pfam" id="PF01733">
    <property type="entry name" value="Nucleoside_tran"/>
    <property type="match status" value="1"/>
</dbReference>
<feature type="transmembrane region" description="Helical" evidence="8">
    <location>
        <begin position="350"/>
        <end position="369"/>
    </location>
</feature>
<dbReference type="PIRSF" id="PIRSF016379">
    <property type="entry name" value="ENT"/>
    <property type="match status" value="1"/>
</dbReference>
<sequence>MSSSKNDIREGHYSISYKSPNNEFKHNSNKLETNQDGQIPKDNYMMVYFTFFLLGLATVLAWNVFTTASVYFHSRFIGTPFVDYFENYFSIIYMVPDLLFLGYAIYFQKSGNMSRRITISLLSLITIFMMVAITTQVNLFTPTGYFYFIIFLMFLSGTFAAYLQNGVFAVVSQFSPIYMQAVMSGQGLAGVIVSVFEIVSAITIENKKTPTEAELSQMALACFLFSMLMALLSIITYFILTFSPLYLHYFPPQETLIIHPIDQTLSNHSLQSTFNRIQLLCFAVFYDFIITLGLYPSITAFIRSTTPIQNRYLFQQDYLFIPIHFLIFNIFDWIGRSLPGFKFLDITSKYHLLIFSLVRTIFILLFLFSNVDVGMYGKRIVPLLITNDWIYFLVLSLFGFTNGYLASLCMVAGPQVFGVVKDLAGNLLNFFMILGLVGGSLLSFPLRALSCGCNPFTAN</sequence>
<dbReference type="GO" id="GO:0000329">
    <property type="term" value="C:fungal-type vacuole membrane"/>
    <property type="evidence" value="ECO:0007669"/>
    <property type="project" value="TreeGrafter"/>
</dbReference>
<dbReference type="GO" id="GO:0034257">
    <property type="term" value="F:nicotinamide riboside transmembrane transporter activity"/>
    <property type="evidence" value="ECO:0007669"/>
    <property type="project" value="TreeGrafter"/>
</dbReference>
<dbReference type="PANTHER" id="PTHR10332:SF88">
    <property type="entry name" value="EQUILIBRATIVE NUCLEOSIDE TRANSPORTER 1, ISOFORM A"/>
    <property type="match status" value="1"/>
</dbReference>
<feature type="transmembrane region" description="Helical" evidence="8">
    <location>
        <begin position="279"/>
        <end position="298"/>
    </location>
</feature>
<keyword evidence="5 8" id="KW-1133">Transmembrane helix</keyword>
<feature type="transmembrane region" description="Helical" evidence="8">
    <location>
        <begin position="423"/>
        <end position="446"/>
    </location>
</feature>
<evidence type="ECO:0000256" key="3">
    <source>
        <dbReference type="ARBA" id="ARBA00022448"/>
    </source>
</evidence>
<comment type="similarity">
    <text evidence="2">Belongs to the SLC29A/ENT transporter (TC 2.A.57) family.</text>
</comment>
<dbReference type="InterPro" id="IPR002259">
    <property type="entry name" value="Eqnu_transpt"/>
</dbReference>
<feature type="region of interest" description="Disordered" evidence="7">
    <location>
        <begin position="1"/>
        <end position="32"/>
    </location>
</feature>
<comment type="subcellular location">
    <subcellularLocation>
        <location evidence="1">Membrane</location>
        <topology evidence="1">Multi-pass membrane protein</topology>
    </subcellularLocation>
</comment>
<dbReference type="InterPro" id="IPR036259">
    <property type="entry name" value="MFS_trans_sf"/>
</dbReference>
<feature type="compositionally biased region" description="Basic and acidic residues" evidence="7">
    <location>
        <begin position="1"/>
        <end position="12"/>
    </location>
</feature>
<organism evidence="9 10">
    <name type="scientific">Gigaspora rosea</name>
    <dbReference type="NCBI Taxonomy" id="44941"/>
    <lineage>
        <taxon>Eukaryota</taxon>
        <taxon>Fungi</taxon>
        <taxon>Fungi incertae sedis</taxon>
        <taxon>Mucoromycota</taxon>
        <taxon>Glomeromycotina</taxon>
        <taxon>Glomeromycetes</taxon>
        <taxon>Diversisporales</taxon>
        <taxon>Gigasporaceae</taxon>
        <taxon>Gigaspora</taxon>
    </lineage>
</organism>
<accession>A0A397VP29</accession>
<name>A0A397VP29_9GLOM</name>
<keyword evidence="4 8" id="KW-0812">Transmembrane</keyword>
<feature type="transmembrane region" description="Helical" evidence="8">
    <location>
        <begin position="389"/>
        <end position="411"/>
    </location>
</feature>
<dbReference type="PRINTS" id="PR01130">
    <property type="entry name" value="DERENTRNSPRT"/>
</dbReference>
<keyword evidence="6 8" id="KW-0472">Membrane</keyword>
<reference evidence="9 10" key="1">
    <citation type="submission" date="2018-06" db="EMBL/GenBank/DDBJ databases">
        <title>Comparative genomics reveals the genomic features of Rhizophagus irregularis, R. cerebriforme, R. diaphanum and Gigaspora rosea, and their symbiotic lifestyle signature.</title>
        <authorList>
            <person name="Morin E."/>
            <person name="San Clemente H."/>
            <person name="Chen E.C.H."/>
            <person name="De La Providencia I."/>
            <person name="Hainaut M."/>
            <person name="Kuo A."/>
            <person name="Kohler A."/>
            <person name="Murat C."/>
            <person name="Tang N."/>
            <person name="Roy S."/>
            <person name="Loubradou J."/>
            <person name="Henrissat B."/>
            <person name="Grigoriev I.V."/>
            <person name="Corradi N."/>
            <person name="Roux C."/>
            <person name="Martin F.M."/>
        </authorList>
    </citation>
    <scope>NUCLEOTIDE SEQUENCE [LARGE SCALE GENOMIC DNA]</scope>
    <source>
        <strain evidence="9 10">DAOM 194757</strain>
    </source>
</reference>